<keyword evidence="2" id="KW-0808">Transferase</keyword>
<evidence type="ECO:0000256" key="2">
    <source>
        <dbReference type="ARBA" id="ARBA00022679"/>
    </source>
</evidence>
<organism evidence="3 4">
    <name type="scientific">Brevundimonas pondensis</name>
    <dbReference type="NCBI Taxonomy" id="2774189"/>
    <lineage>
        <taxon>Bacteria</taxon>
        <taxon>Pseudomonadati</taxon>
        <taxon>Pseudomonadota</taxon>
        <taxon>Alphaproteobacteria</taxon>
        <taxon>Caulobacterales</taxon>
        <taxon>Caulobacteraceae</taxon>
        <taxon>Brevundimonas</taxon>
    </lineage>
</organism>
<dbReference type="PANTHER" id="PTHR30160">
    <property type="entry name" value="TETRAACYLDISACCHARIDE 4'-KINASE-RELATED"/>
    <property type="match status" value="1"/>
</dbReference>
<evidence type="ECO:0000313" key="3">
    <source>
        <dbReference type="EMBL" id="QTC87802.1"/>
    </source>
</evidence>
<dbReference type="CDD" id="cd03789">
    <property type="entry name" value="GT9_LPS_heptosyltransferase"/>
    <property type="match status" value="1"/>
</dbReference>
<dbReference type="RefSeq" id="WP_207824481.1">
    <property type="nucleotide sequence ID" value="NZ_CP062006.1"/>
</dbReference>
<dbReference type="InterPro" id="IPR002201">
    <property type="entry name" value="Glyco_trans_9"/>
</dbReference>
<accession>A0ABX7SJD3</accession>
<dbReference type="InterPro" id="IPR051199">
    <property type="entry name" value="LPS_LOS_Heptosyltrfase"/>
</dbReference>
<dbReference type="Pfam" id="PF01075">
    <property type="entry name" value="Glyco_transf_9"/>
    <property type="match status" value="1"/>
</dbReference>
<reference evidence="3 4" key="1">
    <citation type="submission" date="2020-09" db="EMBL/GenBank/DDBJ databases">
        <title>Brevundimonas sp. LVF1 isolated from an oligotrophic pond in Goettingen, Germany.</title>
        <authorList>
            <person name="Friedrich I."/>
            <person name="Klassen A."/>
            <person name="Neubauer H."/>
            <person name="Schneider D."/>
            <person name="Hertel R."/>
            <person name="Daniel R."/>
        </authorList>
    </citation>
    <scope>NUCLEOTIDE SEQUENCE [LARGE SCALE GENOMIC DNA]</scope>
    <source>
        <strain evidence="3 4">LVF1</strain>
    </source>
</reference>
<dbReference type="Proteomes" id="UP000663942">
    <property type="component" value="Chromosome"/>
</dbReference>
<gene>
    <name evidence="3" type="ORF">IFE19_17310</name>
</gene>
<keyword evidence="1" id="KW-0328">Glycosyltransferase</keyword>
<proteinExistence type="predicted"/>
<evidence type="ECO:0000256" key="1">
    <source>
        <dbReference type="ARBA" id="ARBA00022676"/>
    </source>
</evidence>
<protein>
    <submittedName>
        <fullName evidence="3">Glycosyltransferase family 9 protein</fullName>
    </submittedName>
</protein>
<evidence type="ECO:0000313" key="4">
    <source>
        <dbReference type="Proteomes" id="UP000663942"/>
    </source>
</evidence>
<name>A0ABX7SJD3_9CAUL</name>
<dbReference type="SUPFAM" id="SSF53756">
    <property type="entry name" value="UDP-Glycosyltransferase/glycogen phosphorylase"/>
    <property type="match status" value="1"/>
</dbReference>
<dbReference type="Gene3D" id="3.40.50.2000">
    <property type="entry name" value="Glycogen Phosphorylase B"/>
    <property type="match status" value="2"/>
</dbReference>
<keyword evidence="4" id="KW-1185">Reference proteome</keyword>
<sequence>MSGSAPQVLFVTSDRIGDCVMSSGAIREIGRQVPGAEITVACGPTAAALFRAAPGVVKVIPWPKQKAAGHWRALWRATVGTRWAMAVDVRGSGLAYLLRAGERRIYNRSWETGLAKVETFSRMMKAQAVMEPEIFLDDQARSQAAAIIGEDPAPILALAPISTAADRSWPSDRWAALVERLKAEPRFDGWRFMLVGGPGDHPAAAPALMAAGLRGIDCVGRGDILASAAAIARARLFVGNDSGLMHVAAATGTPTLGLFGPSEWWHKAPWGPKGRVLASSPARGEFRPITELTVDQTVAAVLALHDAFISGANPDQP</sequence>
<dbReference type="EMBL" id="CP062006">
    <property type="protein sequence ID" value="QTC87802.1"/>
    <property type="molecule type" value="Genomic_DNA"/>
</dbReference>